<accession>A0ACB8XW59</accession>
<dbReference type="EMBL" id="CM042046">
    <property type="protein sequence ID" value="KAI3675483.1"/>
    <property type="molecule type" value="Genomic_DNA"/>
</dbReference>
<keyword evidence="2" id="KW-1185">Reference proteome</keyword>
<evidence type="ECO:0000313" key="1">
    <source>
        <dbReference type="EMBL" id="KAI3675483.1"/>
    </source>
</evidence>
<proteinExistence type="predicted"/>
<gene>
    <name evidence="1" type="ORF">L1987_85073</name>
</gene>
<reference evidence="1 2" key="2">
    <citation type="journal article" date="2022" name="Mol. Ecol. Resour.">
        <title>The genomes of chicory, endive, great burdock and yacon provide insights into Asteraceae paleo-polyploidization history and plant inulin production.</title>
        <authorList>
            <person name="Fan W."/>
            <person name="Wang S."/>
            <person name="Wang H."/>
            <person name="Wang A."/>
            <person name="Jiang F."/>
            <person name="Liu H."/>
            <person name="Zhao H."/>
            <person name="Xu D."/>
            <person name="Zhang Y."/>
        </authorList>
    </citation>
    <scope>NUCLEOTIDE SEQUENCE [LARGE SCALE GENOMIC DNA]</scope>
    <source>
        <strain evidence="2">cv. Yunnan</strain>
        <tissue evidence="1">Leaves</tissue>
    </source>
</reference>
<comment type="caution">
    <text evidence="1">The sequence shown here is derived from an EMBL/GenBank/DDBJ whole genome shotgun (WGS) entry which is preliminary data.</text>
</comment>
<evidence type="ECO:0000313" key="2">
    <source>
        <dbReference type="Proteomes" id="UP001056120"/>
    </source>
</evidence>
<dbReference type="Proteomes" id="UP001056120">
    <property type="component" value="Linkage Group LG29"/>
</dbReference>
<organism evidence="1 2">
    <name type="scientific">Smallanthus sonchifolius</name>
    <dbReference type="NCBI Taxonomy" id="185202"/>
    <lineage>
        <taxon>Eukaryota</taxon>
        <taxon>Viridiplantae</taxon>
        <taxon>Streptophyta</taxon>
        <taxon>Embryophyta</taxon>
        <taxon>Tracheophyta</taxon>
        <taxon>Spermatophyta</taxon>
        <taxon>Magnoliopsida</taxon>
        <taxon>eudicotyledons</taxon>
        <taxon>Gunneridae</taxon>
        <taxon>Pentapetalae</taxon>
        <taxon>asterids</taxon>
        <taxon>campanulids</taxon>
        <taxon>Asterales</taxon>
        <taxon>Asteraceae</taxon>
        <taxon>Asteroideae</taxon>
        <taxon>Heliantheae alliance</taxon>
        <taxon>Millerieae</taxon>
        <taxon>Smallanthus</taxon>
    </lineage>
</organism>
<protein>
    <submittedName>
        <fullName evidence="1">Uncharacterized protein</fullName>
    </submittedName>
</protein>
<name>A0ACB8XW59_9ASTR</name>
<sequence>MGSQQEHTTQRYLQRANTHTSGDLDSTERNHGQCHMVVCELVNEVSEKSDWSASRYRQLYNLRGRWCQQSRRSHMAKFRLYDRHFTSRNEAWQEFSHGD</sequence>
<reference evidence="2" key="1">
    <citation type="journal article" date="2022" name="Mol. Ecol. Resour.">
        <title>The genomes of chicory, endive, great burdock and yacon provide insights into Asteraceae palaeo-polyploidization history and plant inulin production.</title>
        <authorList>
            <person name="Fan W."/>
            <person name="Wang S."/>
            <person name="Wang H."/>
            <person name="Wang A."/>
            <person name="Jiang F."/>
            <person name="Liu H."/>
            <person name="Zhao H."/>
            <person name="Xu D."/>
            <person name="Zhang Y."/>
        </authorList>
    </citation>
    <scope>NUCLEOTIDE SEQUENCE [LARGE SCALE GENOMIC DNA]</scope>
    <source>
        <strain evidence="2">cv. Yunnan</strain>
    </source>
</reference>